<evidence type="ECO:0000259" key="1">
    <source>
        <dbReference type="Pfam" id="PF15572"/>
    </source>
</evidence>
<dbReference type="EMBL" id="JAVRAA010000010">
    <property type="protein sequence ID" value="MDT0338920.1"/>
    <property type="molecule type" value="Genomic_DNA"/>
</dbReference>
<sequence length="116" mass="13192">MDSDSHEKSLMSWQKLLTADLEEIAAGSVFRVKAQWPYEEFVDLMLVYLPGENTLHALIVCTGMKAGRVLVKLPLASDCGGRAISKDWIVENWNEWIYPDSLIADVLVTRRYEVSF</sequence>
<gene>
    <name evidence="2" type="primary">imm45</name>
    <name evidence="2" type="ORF">RJN63_18940</name>
</gene>
<feature type="domain" description="Immunity protein 45" evidence="1">
    <location>
        <begin position="22"/>
        <end position="108"/>
    </location>
</feature>
<proteinExistence type="predicted"/>
<reference evidence="2" key="1">
    <citation type="submission" date="2023-02" db="EMBL/GenBank/DDBJ databases">
        <title>Description of Herbaspirillum huttiense subsp. nephrolepsisexaltata and Herbaspirillum huttiense subsp. lycopersicon.</title>
        <authorList>
            <person name="Poudel M."/>
            <person name="Sharma A."/>
            <person name="Goss E."/>
            <person name="Tapia J.H."/>
            <person name="Harmon C.M."/>
            <person name="Jones J.B."/>
        </authorList>
    </citation>
    <scope>NUCLEOTIDE SEQUENCE</scope>
    <source>
        <strain evidence="2">NC40101</strain>
    </source>
</reference>
<dbReference type="AlphaFoldDB" id="A0AAE4GBB3"/>
<dbReference type="InterPro" id="IPR029077">
    <property type="entry name" value="Imm45"/>
</dbReference>
<accession>A0AAE4GBB3</accession>
<protein>
    <submittedName>
        <fullName evidence="2">Imm45 family immunity protein</fullName>
    </submittedName>
</protein>
<comment type="caution">
    <text evidence="2">The sequence shown here is derived from an EMBL/GenBank/DDBJ whole genome shotgun (WGS) entry which is preliminary data.</text>
</comment>
<name>A0AAE4GBB3_9BURK</name>
<dbReference type="RefSeq" id="WP_310838421.1">
    <property type="nucleotide sequence ID" value="NZ_JAVLSM010000014.1"/>
</dbReference>
<evidence type="ECO:0000313" key="2">
    <source>
        <dbReference type="EMBL" id="MDT0338920.1"/>
    </source>
</evidence>
<organism evidence="2">
    <name type="scientific">Herbaspirillum huttiense subsp. nephrolepidis</name>
    <dbReference type="NCBI Taxonomy" id="3075126"/>
    <lineage>
        <taxon>Bacteria</taxon>
        <taxon>Pseudomonadati</taxon>
        <taxon>Pseudomonadota</taxon>
        <taxon>Betaproteobacteria</taxon>
        <taxon>Burkholderiales</taxon>
        <taxon>Oxalobacteraceae</taxon>
        <taxon>Herbaspirillum</taxon>
    </lineage>
</organism>
<dbReference type="Pfam" id="PF15572">
    <property type="entry name" value="Imm45"/>
    <property type="match status" value="1"/>
</dbReference>